<dbReference type="InterPro" id="IPR013750">
    <property type="entry name" value="GHMP_kinase_C_dom"/>
</dbReference>
<dbReference type="GO" id="GO:0046872">
    <property type="term" value="F:metal ion binding"/>
    <property type="evidence" value="ECO:0007669"/>
    <property type="project" value="UniProtKB-KW"/>
</dbReference>
<dbReference type="RefSeq" id="WP_069836911.1">
    <property type="nucleotide sequence ID" value="NZ_MDGQ01000005.1"/>
</dbReference>
<dbReference type="AlphaFoldDB" id="A0A1E5T282"/>
<dbReference type="InterPro" id="IPR006203">
    <property type="entry name" value="GHMP_knse_ATP-bd_CS"/>
</dbReference>
<keyword evidence="2" id="KW-0963">Cytoplasm</keyword>
<keyword evidence="4" id="KW-0479">Metal-binding</keyword>
<dbReference type="FunFam" id="3.30.230.10:FF:000017">
    <property type="entry name" value="Galactokinase"/>
    <property type="match status" value="1"/>
</dbReference>
<evidence type="ECO:0000256" key="2">
    <source>
        <dbReference type="ARBA" id="ARBA00022490"/>
    </source>
</evidence>
<dbReference type="InterPro" id="IPR014721">
    <property type="entry name" value="Ribsml_uS5_D2-typ_fold_subgr"/>
</dbReference>
<keyword evidence="10" id="KW-0119">Carbohydrate metabolism</keyword>
<keyword evidence="9" id="KW-0299">Galactose metabolism</keyword>
<dbReference type="Proteomes" id="UP000095552">
    <property type="component" value="Unassembled WGS sequence"/>
</dbReference>
<dbReference type="EC" id="2.7.1.6" evidence="11"/>
<dbReference type="PROSITE" id="PS00627">
    <property type="entry name" value="GHMP_KINASES_ATP"/>
    <property type="match status" value="1"/>
</dbReference>
<dbReference type="OrthoDB" id="250531at2"/>
<evidence type="ECO:0000259" key="13">
    <source>
        <dbReference type="Pfam" id="PF08544"/>
    </source>
</evidence>
<keyword evidence="8" id="KW-0460">Magnesium</keyword>
<dbReference type="STRING" id="1563681.BFP71_18625"/>
<evidence type="ECO:0000256" key="1">
    <source>
        <dbReference type="ARBA" id="ARBA00006566"/>
    </source>
</evidence>
<dbReference type="InterPro" id="IPR006204">
    <property type="entry name" value="GHMP_kinase_N_dom"/>
</dbReference>
<dbReference type="Pfam" id="PF00288">
    <property type="entry name" value="GHMP_kinases_N"/>
    <property type="match status" value="1"/>
</dbReference>
<evidence type="ECO:0000256" key="10">
    <source>
        <dbReference type="ARBA" id="ARBA00023277"/>
    </source>
</evidence>
<dbReference type="InterPro" id="IPR019539">
    <property type="entry name" value="GalKase_N"/>
</dbReference>
<dbReference type="InterPro" id="IPR020568">
    <property type="entry name" value="Ribosomal_Su5_D2-typ_SF"/>
</dbReference>
<dbReference type="InterPro" id="IPR036554">
    <property type="entry name" value="GHMP_kinase_C_sf"/>
</dbReference>
<comment type="caution">
    <text evidence="15">The sequence shown here is derived from an EMBL/GenBank/DDBJ whole genome shotgun (WGS) entry which is preliminary data.</text>
</comment>
<dbReference type="GO" id="GO:0004335">
    <property type="term" value="F:galactokinase activity"/>
    <property type="evidence" value="ECO:0007669"/>
    <property type="project" value="UniProtKB-UniRule"/>
</dbReference>
<dbReference type="PANTHER" id="PTHR10457">
    <property type="entry name" value="MEVALONATE KINASE/GALACTOKINASE"/>
    <property type="match status" value="1"/>
</dbReference>
<feature type="domain" description="GHMP kinase C-terminal" evidence="13">
    <location>
        <begin position="278"/>
        <end position="348"/>
    </location>
</feature>
<dbReference type="Pfam" id="PF08544">
    <property type="entry name" value="GHMP_kinases_C"/>
    <property type="match status" value="1"/>
</dbReference>
<dbReference type="SUPFAM" id="SSF54211">
    <property type="entry name" value="Ribosomal protein S5 domain 2-like"/>
    <property type="match status" value="1"/>
</dbReference>
<organism evidence="15 16">
    <name type="scientific">Roseivirga misakiensis</name>
    <dbReference type="NCBI Taxonomy" id="1563681"/>
    <lineage>
        <taxon>Bacteria</taxon>
        <taxon>Pseudomonadati</taxon>
        <taxon>Bacteroidota</taxon>
        <taxon>Cytophagia</taxon>
        <taxon>Cytophagales</taxon>
        <taxon>Roseivirgaceae</taxon>
        <taxon>Roseivirga</taxon>
    </lineage>
</organism>
<gene>
    <name evidence="15" type="ORF">BFP71_18625</name>
</gene>
<dbReference type="InterPro" id="IPR006206">
    <property type="entry name" value="Mevalonate/galactokinase"/>
</dbReference>
<dbReference type="InterPro" id="IPR019741">
    <property type="entry name" value="Galactokinase_CS"/>
</dbReference>
<name>A0A1E5T282_9BACT</name>
<evidence type="ECO:0000256" key="3">
    <source>
        <dbReference type="ARBA" id="ARBA00022679"/>
    </source>
</evidence>
<dbReference type="PANTHER" id="PTHR10457:SF7">
    <property type="entry name" value="GALACTOKINASE-RELATED"/>
    <property type="match status" value="1"/>
</dbReference>
<comment type="similarity">
    <text evidence="1">Belongs to the GHMP kinase family. GalK subfamily.</text>
</comment>
<evidence type="ECO:0000256" key="6">
    <source>
        <dbReference type="ARBA" id="ARBA00022777"/>
    </source>
</evidence>
<dbReference type="PRINTS" id="PR00473">
    <property type="entry name" value="GALCTOKINASE"/>
</dbReference>
<evidence type="ECO:0000259" key="12">
    <source>
        <dbReference type="Pfam" id="PF00288"/>
    </source>
</evidence>
<dbReference type="Gene3D" id="3.30.70.890">
    <property type="entry name" value="GHMP kinase, C-terminal domain"/>
    <property type="match status" value="1"/>
</dbReference>
<dbReference type="GO" id="GO:0005524">
    <property type="term" value="F:ATP binding"/>
    <property type="evidence" value="ECO:0007669"/>
    <property type="project" value="UniProtKB-UniRule"/>
</dbReference>
<evidence type="ECO:0000256" key="9">
    <source>
        <dbReference type="ARBA" id="ARBA00023144"/>
    </source>
</evidence>
<feature type="domain" description="Galactokinase N-terminal" evidence="14">
    <location>
        <begin position="11"/>
        <end position="56"/>
    </location>
</feature>
<dbReference type="GO" id="GO:0006012">
    <property type="term" value="P:galactose metabolic process"/>
    <property type="evidence" value="ECO:0007669"/>
    <property type="project" value="UniProtKB-UniRule"/>
</dbReference>
<dbReference type="PROSITE" id="PS00106">
    <property type="entry name" value="GALACTOKINASE"/>
    <property type="match status" value="1"/>
</dbReference>
<accession>A0A1E5T282</accession>
<proteinExistence type="inferred from homology"/>
<reference evidence="15 16" key="1">
    <citation type="submission" date="2016-08" db="EMBL/GenBank/DDBJ databases">
        <title>Draft genome of Fabibacter sp. strain SK-8.</title>
        <authorList>
            <person name="Wong S.-K."/>
            <person name="Hamasaki K."/>
            <person name="Yoshizawa S."/>
        </authorList>
    </citation>
    <scope>NUCLEOTIDE SEQUENCE [LARGE SCALE GENOMIC DNA]</scope>
    <source>
        <strain evidence="15 16">SK-8</strain>
    </source>
</reference>
<keyword evidence="6 15" id="KW-0418">Kinase</keyword>
<evidence type="ECO:0000259" key="14">
    <source>
        <dbReference type="Pfam" id="PF10509"/>
    </source>
</evidence>
<keyword evidence="3" id="KW-0808">Transferase</keyword>
<keyword evidence="5" id="KW-0547">Nucleotide-binding</keyword>
<dbReference type="PRINTS" id="PR00959">
    <property type="entry name" value="MEVGALKINASE"/>
</dbReference>
<evidence type="ECO:0000256" key="8">
    <source>
        <dbReference type="ARBA" id="ARBA00022842"/>
    </source>
</evidence>
<protein>
    <recommendedName>
        <fullName evidence="11">Galactokinase</fullName>
        <ecNumber evidence="11">2.7.1.6</ecNumber>
    </recommendedName>
</protein>
<dbReference type="FunFam" id="3.30.70.890:FF:000001">
    <property type="entry name" value="Galactokinase"/>
    <property type="match status" value="1"/>
</dbReference>
<dbReference type="Pfam" id="PF10509">
    <property type="entry name" value="GalKase_gal_bdg"/>
    <property type="match status" value="1"/>
</dbReference>
<evidence type="ECO:0000256" key="7">
    <source>
        <dbReference type="ARBA" id="ARBA00022840"/>
    </source>
</evidence>
<dbReference type="EMBL" id="MDGQ01000005">
    <property type="protein sequence ID" value="OEK05407.1"/>
    <property type="molecule type" value="Genomic_DNA"/>
</dbReference>
<feature type="domain" description="GHMP kinase N-terminal" evidence="12">
    <location>
        <begin position="92"/>
        <end position="179"/>
    </location>
</feature>
<dbReference type="SUPFAM" id="SSF55060">
    <property type="entry name" value="GHMP Kinase, C-terminal domain"/>
    <property type="match status" value="1"/>
</dbReference>
<evidence type="ECO:0000256" key="5">
    <source>
        <dbReference type="ARBA" id="ARBA00022741"/>
    </source>
</evidence>
<dbReference type="InterPro" id="IPR000705">
    <property type="entry name" value="Galactokinase"/>
</dbReference>
<evidence type="ECO:0000256" key="4">
    <source>
        <dbReference type="ARBA" id="ARBA00022723"/>
    </source>
</evidence>
<evidence type="ECO:0000313" key="16">
    <source>
        <dbReference type="Proteomes" id="UP000095552"/>
    </source>
</evidence>
<keyword evidence="16" id="KW-1185">Reference proteome</keyword>
<dbReference type="PIRSF" id="PIRSF000530">
    <property type="entry name" value="Galactokinase"/>
    <property type="match status" value="1"/>
</dbReference>
<dbReference type="NCBIfam" id="TIGR00131">
    <property type="entry name" value="gal_kin"/>
    <property type="match status" value="1"/>
</dbReference>
<sequence length="380" mass="41826">MTSLRSIAQEFGKLSAATPRYFRSPGRINVIGDHTDYNMGLVLPAAIDKYVTIAIAQNNDGLIRVKALDIDEEISIELSGSKSDPKEHWSSYFIGVCEILLEKGVQVTGVDCTFSSNIPIGAGLSSSAAICCCFAFGLNELFNGGLSRQELVLVAQQTEHEYVGLQCGTMDQSASLLGKKDQVLKIDCRSQEVSYASLALGDYSFIVCDSQVKHSLASSGYNNRKNDCIKAAESFGVKSVREISSAMLKEKKDLNPIIRQRLNFVIEENDRVEKVSRLLEEGNLSEVGQLIYASHEGLKNQYEVSCQELDFLVDTTHQMPYILGARLMGGGFGGCTINLLETKQIAEFKSTISRRYEEAFGISPRFFDVNIVNGTEELFA</sequence>
<keyword evidence="7" id="KW-0067">ATP-binding</keyword>
<evidence type="ECO:0000313" key="15">
    <source>
        <dbReference type="EMBL" id="OEK05407.1"/>
    </source>
</evidence>
<dbReference type="Gene3D" id="3.30.230.10">
    <property type="match status" value="1"/>
</dbReference>
<evidence type="ECO:0000256" key="11">
    <source>
        <dbReference type="NCBIfam" id="TIGR00131"/>
    </source>
</evidence>
<dbReference type="GO" id="GO:0005829">
    <property type="term" value="C:cytosol"/>
    <property type="evidence" value="ECO:0007669"/>
    <property type="project" value="TreeGrafter"/>
</dbReference>